<feature type="transmembrane region" description="Helical" evidence="7">
    <location>
        <begin position="221"/>
        <end position="238"/>
    </location>
</feature>
<evidence type="ECO:0000256" key="3">
    <source>
        <dbReference type="ARBA" id="ARBA00022448"/>
    </source>
</evidence>
<feature type="transmembrane region" description="Helical" evidence="7">
    <location>
        <begin position="123"/>
        <end position="145"/>
    </location>
</feature>
<evidence type="ECO:0000313" key="8">
    <source>
        <dbReference type="EMBL" id="OMP12112.1"/>
    </source>
</evidence>
<accession>A0A1R3KYG9</accession>
<dbReference type="GO" id="GO:0015297">
    <property type="term" value="F:antiporter activity"/>
    <property type="evidence" value="ECO:0007669"/>
    <property type="project" value="InterPro"/>
</dbReference>
<feature type="transmembrane region" description="Helical" evidence="7">
    <location>
        <begin position="412"/>
        <end position="436"/>
    </location>
</feature>
<keyword evidence="6 7" id="KW-0472">Membrane</keyword>
<sequence length="499" mass="54283">MEREESIRSPTCAEASSVVSFSNGEEYCSKKTEIIKELKKQTRLAGPLVVVSFLQYSFLMISVMFVGHLGELSLASASMATAFASATGFSFMLGMGGALDTFCGQAYGAKQYNMVGVHMQRAMLVLAVLSLPISLLWAFSAQIFIICKQDREISMHAGVYARWLIPSLLPYGLLQCQMRFLQAQNNTLPLMISTGVSSLVHVLVCWTLILKLGFGNKGASLSTAISYWINVFMFAMYIKFSPTCTQTWTGFSIDGRKKLLAFLKLGIPSALMVCLELSAYEGLVLMSGLLPNPMLETSMMSISYNIAAGVFRIPYGFGSAVSTRVSNELGAGNPRTACLAVKVVMLLAITESLSLSLITVALRKYLGHLYSNEDEVIRYLASIIPILAVSNFIDGIQGVLSGTARGCGWQKLAAYVTLGSYYLVGLPSAILLTFVIKVGGKGLWLGIMCGSSSHVFFLAVITMRTNWKLQAVKARERVYGSTVATSIQSNCHDEENPHI</sequence>
<dbReference type="InterPro" id="IPR045069">
    <property type="entry name" value="MATE_euk"/>
</dbReference>
<dbReference type="NCBIfam" id="TIGR00797">
    <property type="entry name" value="matE"/>
    <property type="match status" value="1"/>
</dbReference>
<evidence type="ECO:0000256" key="1">
    <source>
        <dbReference type="ARBA" id="ARBA00004141"/>
    </source>
</evidence>
<evidence type="ECO:0000256" key="5">
    <source>
        <dbReference type="ARBA" id="ARBA00022989"/>
    </source>
</evidence>
<feature type="transmembrane region" description="Helical" evidence="7">
    <location>
        <begin position="188"/>
        <end position="209"/>
    </location>
</feature>
<feature type="transmembrane region" description="Helical" evidence="7">
    <location>
        <begin position="259"/>
        <end position="280"/>
    </location>
</feature>
<dbReference type="PANTHER" id="PTHR11206">
    <property type="entry name" value="MULTIDRUG RESISTANCE PROTEIN"/>
    <property type="match status" value="1"/>
</dbReference>
<dbReference type="STRING" id="210143.A0A1R3KYG9"/>
<feature type="transmembrane region" description="Helical" evidence="7">
    <location>
        <begin position="442"/>
        <end position="463"/>
    </location>
</feature>
<dbReference type="GO" id="GO:0016020">
    <property type="term" value="C:membrane"/>
    <property type="evidence" value="ECO:0007669"/>
    <property type="project" value="UniProtKB-SubCell"/>
</dbReference>
<dbReference type="GO" id="GO:0042910">
    <property type="term" value="F:xenobiotic transmembrane transporter activity"/>
    <property type="evidence" value="ECO:0007669"/>
    <property type="project" value="InterPro"/>
</dbReference>
<dbReference type="Pfam" id="PF01554">
    <property type="entry name" value="MatE"/>
    <property type="match status" value="2"/>
</dbReference>
<feature type="transmembrane region" description="Helical" evidence="7">
    <location>
        <begin position="157"/>
        <end position="176"/>
    </location>
</feature>
<feature type="transmembrane region" description="Helical" evidence="7">
    <location>
        <begin position="79"/>
        <end position="102"/>
    </location>
</feature>
<evidence type="ECO:0000256" key="6">
    <source>
        <dbReference type="ARBA" id="ARBA00023136"/>
    </source>
</evidence>
<feature type="transmembrane region" description="Helical" evidence="7">
    <location>
        <begin position="339"/>
        <end position="359"/>
    </location>
</feature>
<name>A0A1R3KYG9_COCAP</name>
<comment type="caution">
    <text evidence="8">The sequence shown here is derived from an EMBL/GenBank/DDBJ whole genome shotgun (WGS) entry which is preliminary data.</text>
</comment>
<feature type="transmembrane region" description="Helical" evidence="7">
    <location>
        <begin position="300"/>
        <end position="318"/>
    </location>
</feature>
<evidence type="ECO:0000313" key="9">
    <source>
        <dbReference type="Proteomes" id="UP000188268"/>
    </source>
</evidence>
<dbReference type="CDD" id="cd13132">
    <property type="entry name" value="MATE_eukaryotic"/>
    <property type="match status" value="1"/>
</dbReference>
<keyword evidence="9" id="KW-1185">Reference proteome</keyword>
<evidence type="ECO:0000256" key="4">
    <source>
        <dbReference type="ARBA" id="ARBA00022692"/>
    </source>
</evidence>
<feature type="transmembrane region" description="Helical" evidence="7">
    <location>
        <begin position="379"/>
        <end position="400"/>
    </location>
</feature>
<protein>
    <recommendedName>
        <fullName evidence="7">Protein DETOXIFICATION</fullName>
    </recommendedName>
    <alternativeName>
        <fullName evidence="7">Multidrug and toxic compound extrusion protein</fullName>
    </alternativeName>
</protein>
<dbReference type="OMA" id="SSAISYW"/>
<dbReference type="Gramene" id="OMP12112">
    <property type="protein sequence ID" value="OMP12112"/>
    <property type="gene ID" value="CCACVL1_00124"/>
</dbReference>
<dbReference type="EMBL" id="AWWV01000415">
    <property type="protein sequence ID" value="OMP12112.1"/>
    <property type="molecule type" value="Genomic_DNA"/>
</dbReference>
<comment type="similarity">
    <text evidence="2 7">Belongs to the multi antimicrobial extrusion (MATE) (TC 2.A.66.1) family.</text>
</comment>
<keyword evidence="5 7" id="KW-1133">Transmembrane helix</keyword>
<dbReference type="GO" id="GO:1990961">
    <property type="term" value="P:xenobiotic detoxification by transmembrane export across the plasma membrane"/>
    <property type="evidence" value="ECO:0007669"/>
    <property type="project" value="InterPro"/>
</dbReference>
<dbReference type="OrthoDB" id="2126698at2759"/>
<evidence type="ECO:0000256" key="7">
    <source>
        <dbReference type="RuleBase" id="RU004914"/>
    </source>
</evidence>
<gene>
    <name evidence="8" type="ORF">CCACVL1_00124</name>
</gene>
<dbReference type="Proteomes" id="UP000188268">
    <property type="component" value="Unassembled WGS sequence"/>
</dbReference>
<organism evidence="8 9">
    <name type="scientific">Corchorus capsularis</name>
    <name type="common">Jute</name>
    <dbReference type="NCBI Taxonomy" id="210143"/>
    <lineage>
        <taxon>Eukaryota</taxon>
        <taxon>Viridiplantae</taxon>
        <taxon>Streptophyta</taxon>
        <taxon>Embryophyta</taxon>
        <taxon>Tracheophyta</taxon>
        <taxon>Spermatophyta</taxon>
        <taxon>Magnoliopsida</taxon>
        <taxon>eudicotyledons</taxon>
        <taxon>Gunneridae</taxon>
        <taxon>Pentapetalae</taxon>
        <taxon>rosids</taxon>
        <taxon>malvids</taxon>
        <taxon>Malvales</taxon>
        <taxon>Malvaceae</taxon>
        <taxon>Grewioideae</taxon>
        <taxon>Apeibeae</taxon>
        <taxon>Corchorus</taxon>
    </lineage>
</organism>
<dbReference type="InterPro" id="IPR002528">
    <property type="entry name" value="MATE_fam"/>
</dbReference>
<evidence type="ECO:0000256" key="2">
    <source>
        <dbReference type="ARBA" id="ARBA00010199"/>
    </source>
</evidence>
<keyword evidence="3" id="KW-0813">Transport</keyword>
<proteinExistence type="inferred from homology"/>
<comment type="subcellular location">
    <subcellularLocation>
        <location evidence="1">Membrane</location>
        <topology evidence="1">Multi-pass membrane protein</topology>
    </subcellularLocation>
</comment>
<feature type="transmembrane region" description="Helical" evidence="7">
    <location>
        <begin position="44"/>
        <end position="67"/>
    </location>
</feature>
<reference evidence="8 9" key="1">
    <citation type="submission" date="2013-09" db="EMBL/GenBank/DDBJ databases">
        <title>Corchorus capsularis genome sequencing.</title>
        <authorList>
            <person name="Alam M."/>
            <person name="Haque M.S."/>
            <person name="Islam M.S."/>
            <person name="Emdad E.M."/>
            <person name="Islam M.M."/>
            <person name="Ahmed B."/>
            <person name="Halim A."/>
            <person name="Hossen Q.M.M."/>
            <person name="Hossain M.Z."/>
            <person name="Ahmed R."/>
            <person name="Khan M.M."/>
            <person name="Islam R."/>
            <person name="Rashid M.M."/>
            <person name="Khan S.A."/>
            <person name="Rahman M.S."/>
            <person name="Alam M."/>
        </authorList>
    </citation>
    <scope>NUCLEOTIDE SEQUENCE [LARGE SCALE GENOMIC DNA]</scope>
    <source>
        <strain evidence="9">cv. CVL-1</strain>
        <tissue evidence="8">Whole seedling</tissue>
    </source>
</reference>
<dbReference type="AlphaFoldDB" id="A0A1R3KYG9"/>
<keyword evidence="4 7" id="KW-0812">Transmembrane</keyword>